<keyword evidence="3" id="KW-1133">Transmembrane helix</keyword>
<feature type="transmembrane region" description="Helical" evidence="3">
    <location>
        <begin position="287"/>
        <end position="306"/>
    </location>
</feature>
<evidence type="ECO:0000313" key="5">
    <source>
        <dbReference type="Proteomes" id="UP000238385"/>
    </source>
</evidence>
<sequence length="307" mass="32554">MAAALALFIKLLPLYVTVALGWIAGRYLDASGKHIAGIMLYIITPSVVFSGVMAAPLTLQVILLPALVFGFCTFIALIHLAIARKVLTDDSAPIIPLSVGTGNTGYFGIPVALLLFGEQGLALYIVCMLGTTLFENSVGFYLAARGKYSIRDALVRVARLPSVYAFAGAVLLNLSGVSIPSVFTPLFDNLRGAYSVLGMMIIGMGILSFRGLAGNPVFTGLAFFGKFVSWPLLALSFWWLDAQVLGIYDLAVHQAIFLISITPIAANTVVIATLLDAAPRQAAGTTLLSTLFALGFIPVMIAWVFGS</sequence>
<evidence type="ECO:0000256" key="2">
    <source>
        <dbReference type="ARBA" id="ARBA00022448"/>
    </source>
</evidence>
<dbReference type="PANTHER" id="PTHR36838">
    <property type="entry name" value="AUXIN EFFLUX CARRIER FAMILY PROTEIN"/>
    <property type="match status" value="1"/>
</dbReference>
<organism evidence="4 5">
    <name type="scientific">Marinobacter halophilus</name>
    <dbReference type="NCBI Taxonomy" id="1323740"/>
    <lineage>
        <taxon>Bacteria</taxon>
        <taxon>Pseudomonadati</taxon>
        <taxon>Pseudomonadota</taxon>
        <taxon>Gammaproteobacteria</taxon>
        <taxon>Pseudomonadales</taxon>
        <taxon>Marinobacteraceae</taxon>
        <taxon>Marinobacter</taxon>
    </lineage>
</organism>
<comment type="caution">
    <text evidence="4">The sequence shown here is derived from an EMBL/GenBank/DDBJ whole genome shotgun (WGS) entry which is preliminary data.</text>
</comment>
<protein>
    <submittedName>
        <fullName evidence="4">Transporter</fullName>
    </submittedName>
</protein>
<feature type="transmembrane region" description="Helical" evidence="3">
    <location>
        <begin position="61"/>
        <end position="82"/>
    </location>
</feature>
<dbReference type="Gene3D" id="1.20.1530.20">
    <property type="match status" value="1"/>
</dbReference>
<dbReference type="Proteomes" id="UP000238385">
    <property type="component" value="Unassembled WGS sequence"/>
</dbReference>
<evidence type="ECO:0000313" key="4">
    <source>
        <dbReference type="EMBL" id="PSF08470.1"/>
    </source>
</evidence>
<evidence type="ECO:0000256" key="1">
    <source>
        <dbReference type="ARBA" id="ARBA00004127"/>
    </source>
</evidence>
<proteinExistence type="predicted"/>
<keyword evidence="5" id="KW-1185">Reference proteome</keyword>
<gene>
    <name evidence="4" type="ORF">C7H08_07220</name>
</gene>
<keyword evidence="3" id="KW-0472">Membrane</keyword>
<feature type="transmembrane region" description="Helical" evidence="3">
    <location>
        <begin position="35"/>
        <end position="55"/>
    </location>
</feature>
<name>A0A2T1KEJ2_9GAMM</name>
<keyword evidence="3" id="KW-0812">Transmembrane</keyword>
<feature type="transmembrane region" description="Helical" evidence="3">
    <location>
        <begin position="94"/>
        <end position="116"/>
    </location>
</feature>
<feature type="transmembrane region" description="Helical" evidence="3">
    <location>
        <begin position="122"/>
        <end position="143"/>
    </location>
</feature>
<dbReference type="RefSeq" id="WP_106671072.1">
    <property type="nucleotide sequence ID" value="NZ_BMFE01000001.1"/>
</dbReference>
<evidence type="ECO:0000256" key="3">
    <source>
        <dbReference type="SAM" id="Phobius"/>
    </source>
</evidence>
<feature type="transmembrane region" description="Helical" evidence="3">
    <location>
        <begin position="252"/>
        <end position="275"/>
    </location>
</feature>
<comment type="subcellular location">
    <subcellularLocation>
        <location evidence="1">Endomembrane system</location>
        <topology evidence="1">Multi-pass membrane protein</topology>
    </subcellularLocation>
</comment>
<reference evidence="4 5" key="1">
    <citation type="submission" date="2018-03" db="EMBL/GenBank/DDBJ databases">
        <title>Marinobacter brunus sp. nov., a marine bacterium of Gamma-proteobacteria isolated from the surface seawater of the South China Sea.</title>
        <authorList>
            <person name="Cheng H."/>
            <person name="Wu Y.-H."/>
            <person name="Xamxidin M."/>
            <person name="Xu X.-W."/>
        </authorList>
    </citation>
    <scope>NUCLEOTIDE SEQUENCE [LARGE SCALE GENOMIC DNA]</scope>
    <source>
        <strain evidence="4 5">JCM 30472</strain>
    </source>
</reference>
<feature type="transmembrane region" description="Helical" evidence="3">
    <location>
        <begin position="6"/>
        <end position="23"/>
    </location>
</feature>
<dbReference type="EMBL" id="PXNN01000011">
    <property type="protein sequence ID" value="PSF08470.1"/>
    <property type="molecule type" value="Genomic_DNA"/>
</dbReference>
<dbReference type="GO" id="GO:0012505">
    <property type="term" value="C:endomembrane system"/>
    <property type="evidence" value="ECO:0007669"/>
    <property type="project" value="UniProtKB-SubCell"/>
</dbReference>
<dbReference type="AlphaFoldDB" id="A0A2T1KEJ2"/>
<feature type="transmembrane region" description="Helical" evidence="3">
    <location>
        <begin position="193"/>
        <end position="213"/>
    </location>
</feature>
<keyword evidence="2" id="KW-0813">Transport</keyword>
<feature type="transmembrane region" description="Helical" evidence="3">
    <location>
        <begin position="163"/>
        <end position="187"/>
    </location>
</feature>
<feature type="transmembrane region" description="Helical" evidence="3">
    <location>
        <begin position="220"/>
        <end position="240"/>
    </location>
</feature>
<dbReference type="OrthoDB" id="9810457at2"/>
<accession>A0A2T1KEJ2</accession>
<dbReference type="InterPro" id="IPR038770">
    <property type="entry name" value="Na+/solute_symporter_sf"/>
</dbReference>
<dbReference type="PANTHER" id="PTHR36838:SF1">
    <property type="entry name" value="SLR1864 PROTEIN"/>
    <property type="match status" value="1"/>
</dbReference>